<dbReference type="SUPFAM" id="SSF47413">
    <property type="entry name" value="lambda repressor-like DNA-binding domains"/>
    <property type="match status" value="1"/>
</dbReference>
<dbReference type="SMART" id="SM00530">
    <property type="entry name" value="HTH_XRE"/>
    <property type="match status" value="1"/>
</dbReference>
<dbReference type="PANTHER" id="PTHR46797">
    <property type="entry name" value="HTH-TYPE TRANSCRIPTIONAL REGULATOR"/>
    <property type="match status" value="1"/>
</dbReference>
<dbReference type="Proteomes" id="UP000279029">
    <property type="component" value="Chromosome"/>
</dbReference>
<evidence type="ECO:0000256" key="1">
    <source>
        <dbReference type="ARBA" id="ARBA00023125"/>
    </source>
</evidence>
<proteinExistence type="predicted"/>
<reference evidence="3 4" key="1">
    <citation type="submission" date="2018-09" db="EMBL/GenBank/DDBJ databases">
        <authorList>
            <person name="Postec A."/>
        </authorList>
    </citation>
    <scope>NUCLEOTIDE SEQUENCE [LARGE SCALE GENOMIC DNA]</scope>
    <source>
        <strain evidence="3">70B-A</strain>
    </source>
</reference>
<dbReference type="EMBL" id="LR130778">
    <property type="protein sequence ID" value="VDN48632.1"/>
    <property type="molecule type" value="Genomic_DNA"/>
</dbReference>
<dbReference type="InterPro" id="IPR013096">
    <property type="entry name" value="Cupin_2"/>
</dbReference>
<dbReference type="InterPro" id="IPR010982">
    <property type="entry name" value="Lambda_DNA-bd_dom_sf"/>
</dbReference>
<dbReference type="InterPro" id="IPR014710">
    <property type="entry name" value="RmlC-like_jellyroll"/>
</dbReference>
<gene>
    <name evidence="3" type="ORF">PATL70BA_2729</name>
</gene>
<evidence type="ECO:0000313" key="3">
    <source>
        <dbReference type="EMBL" id="VDN48632.1"/>
    </source>
</evidence>
<dbReference type="RefSeq" id="WP_125137743.1">
    <property type="nucleotide sequence ID" value="NZ_LR130778.1"/>
</dbReference>
<dbReference type="PROSITE" id="PS50943">
    <property type="entry name" value="HTH_CROC1"/>
    <property type="match status" value="1"/>
</dbReference>
<evidence type="ECO:0000259" key="2">
    <source>
        <dbReference type="PROSITE" id="PS50943"/>
    </source>
</evidence>
<sequence>MLGEKIRLKRIEKAMSLKDLAVASGLTSGFISQIERDLAEPSITSLRKIAEALEVAVFHFFIEEMHENPVVRKNERQPIQFPGSKVSYELLSPDLNRQMETFLGKLEPGGVTCDEPMAHAGEEVIFVLEGEMQIRIGNTSYNLSEGDTIYYYANIPHQIVNPGKQLLRFLSTITPPRF</sequence>
<dbReference type="GO" id="GO:0005829">
    <property type="term" value="C:cytosol"/>
    <property type="evidence" value="ECO:0007669"/>
    <property type="project" value="TreeGrafter"/>
</dbReference>
<dbReference type="KEGG" id="cbar:PATL70BA_2729"/>
<organism evidence="3 4">
    <name type="scientific">Petrocella atlantisensis</name>
    <dbReference type="NCBI Taxonomy" id="2173034"/>
    <lineage>
        <taxon>Bacteria</taxon>
        <taxon>Bacillati</taxon>
        <taxon>Bacillota</taxon>
        <taxon>Clostridia</taxon>
        <taxon>Lachnospirales</taxon>
        <taxon>Vallitaleaceae</taxon>
        <taxon>Petrocella</taxon>
    </lineage>
</organism>
<dbReference type="InterPro" id="IPR011051">
    <property type="entry name" value="RmlC_Cupin_sf"/>
</dbReference>
<feature type="domain" description="HTH cro/C1-type" evidence="2">
    <location>
        <begin position="6"/>
        <end position="60"/>
    </location>
</feature>
<dbReference type="OrthoDB" id="9814553at2"/>
<dbReference type="AlphaFoldDB" id="A0A3P7S1T2"/>
<evidence type="ECO:0000313" key="4">
    <source>
        <dbReference type="Proteomes" id="UP000279029"/>
    </source>
</evidence>
<dbReference type="CDD" id="cd02209">
    <property type="entry name" value="cupin_XRE_C"/>
    <property type="match status" value="1"/>
</dbReference>
<name>A0A3P7S1T2_9FIRM</name>
<dbReference type="GO" id="GO:0003700">
    <property type="term" value="F:DNA-binding transcription factor activity"/>
    <property type="evidence" value="ECO:0007669"/>
    <property type="project" value="TreeGrafter"/>
</dbReference>
<accession>A0A3P7S1T2</accession>
<protein>
    <submittedName>
        <fullName evidence="3">MerR family transcriptional regulator</fullName>
    </submittedName>
</protein>
<keyword evidence="4" id="KW-1185">Reference proteome</keyword>
<dbReference type="PANTHER" id="PTHR46797:SF19">
    <property type="entry name" value="BLL2473 PROTEIN"/>
    <property type="match status" value="1"/>
</dbReference>
<dbReference type="Gene3D" id="2.60.120.10">
    <property type="entry name" value="Jelly Rolls"/>
    <property type="match status" value="1"/>
</dbReference>
<keyword evidence="1" id="KW-0238">DNA-binding</keyword>
<dbReference type="CDD" id="cd00093">
    <property type="entry name" value="HTH_XRE"/>
    <property type="match status" value="1"/>
</dbReference>
<dbReference type="GO" id="GO:0003677">
    <property type="term" value="F:DNA binding"/>
    <property type="evidence" value="ECO:0007669"/>
    <property type="project" value="UniProtKB-KW"/>
</dbReference>
<dbReference type="SUPFAM" id="SSF51182">
    <property type="entry name" value="RmlC-like cupins"/>
    <property type="match status" value="1"/>
</dbReference>
<dbReference type="Pfam" id="PF01381">
    <property type="entry name" value="HTH_3"/>
    <property type="match status" value="1"/>
</dbReference>
<dbReference type="Gene3D" id="1.10.260.40">
    <property type="entry name" value="lambda repressor-like DNA-binding domains"/>
    <property type="match status" value="1"/>
</dbReference>
<dbReference type="Pfam" id="PF07883">
    <property type="entry name" value="Cupin_2"/>
    <property type="match status" value="1"/>
</dbReference>
<dbReference type="InterPro" id="IPR001387">
    <property type="entry name" value="Cro/C1-type_HTH"/>
</dbReference>
<dbReference type="InterPro" id="IPR050807">
    <property type="entry name" value="TransReg_Diox_bact_type"/>
</dbReference>